<evidence type="ECO:0000256" key="11">
    <source>
        <dbReference type="ARBA" id="ARBA00045901"/>
    </source>
</evidence>
<dbReference type="EMBL" id="JAZGQO010000014">
    <property type="protein sequence ID" value="KAK6170778.1"/>
    <property type="molecule type" value="Genomic_DNA"/>
</dbReference>
<proteinExistence type="inferred from homology"/>
<organism evidence="14 15">
    <name type="scientific">Patella caerulea</name>
    <name type="common">Rayed Mediterranean limpet</name>
    <dbReference type="NCBI Taxonomy" id="87958"/>
    <lineage>
        <taxon>Eukaryota</taxon>
        <taxon>Metazoa</taxon>
        <taxon>Spiralia</taxon>
        <taxon>Lophotrochozoa</taxon>
        <taxon>Mollusca</taxon>
        <taxon>Gastropoda</taxon>
        <taxon>Patellogastropoda</taxon>
        <taxon>Patelloidea</taxon>
        <taxon>Patellidae</taxon>
        <taxon>Patella</taxon>
    </lineage>
</organism>
<dbReference type="CDD" id="cd06141">
    <property type="entry name" value="WRN_exo"/>
    <property type="match status" value="1"/>
</dbReference>
<dbReference type="Pfam" id="PF01612">
    <property type="entry name" value="DNA_pol_A_exo1"/>
    <property type="match status" value="1"/>
</dbReference>
<dbReference type="SMART" id="SM00474">
    <property type="entry name" value="35EXOc"/>
    <property type="match status" value="1"/>
</dbReference>
<dbReference type="PANTHER" id="PTHR13620:SF109">
    <property type="entry name" value="3'-5' EXONUCLEASE"/>
    <property type="match status" value="1"/>
</dbReference>
<reference evidence="14 15" key="1">
    <citation type="submission" date="2024-01" db="EMBL/GenBank/DDBJ databases">
        <title>The genome of the rayed Mediterranean limpet Patella caerulea (Linnaeus, 1758).</title>
        <authorList>
            <person name="Anh-Thu Weber A."/>
            <person name="Halstead-Nussloch G."/>
        </authorList>
    </citation>
    <scope>NUCLEOTIDE SEQUENCE [LARGE SCALE GENOMIC DNA]</scope>
    <source>
        <strain evidence="14">AATW-2023a</strain>
        <tissue evidence="14">Whole specimen</tissue>
    </source>
</reference>
<evidence type="ECO:0000313" key="14">
    <source>
        <dbReference type="EMBL" id="KAK6170778.1"/>
    </source>
</evidence>
<dbReference type="InterPro" id="IPR036397">
    <property type="entry name" value="RNaseH_sf"/>
</dbReference>
<dbReference type="GO" id="GO:0046872">
    <property type="term" value="F:metal ion binding"/>
    <property type="evidence" value="ECO:0007669"/>
    <property type="project" value="UniProtKB-KW"/>
</dbReference>
<evidence type="ECO:0000256" key="1">
    <source>
        <dbReference type="ARBA" id="ARBA00004123"/>
    </source>
</evidence>
<evidence type="ECO:0000256" key="2">
    <source>
        <dbReference type="ARBA" id="ARBA00022722"/>
    </source>
</evidence>
<sequence length="273" mass="31244">MNSLKCGQKKKRKLPAWMGTVYDEPKSQKEPEKLSDDKSACNPETQNTKQTFQQQKGETCASLKSFKPTETIDDIISKSLPYMEFKGSIIYSYNINDCCLLCDDLLESLNPEEDFFVGFDIEWPVTYQKGNPGKVSLIQICVSEQKCFLFHVAAMPEFPKILKNLIENQKIKKIGLNIENDFWKLAKDCDINAMSIIRHSMLELKTLANTKLKSSENWSLDGLVKNVLRMKLNKEGSIRCGNWANFPLSEEQQKYAAIDAFASLKLYNILQKK</sequence>
<evidence type="ECO:0000313" key="15">
    <source>
        <dbReference type="Proteomes" id="UP001347796"/>
    </source>
</evidence>
<evidence type="ECO:0000256" key="3">
    <source>
        <dbReference type="ARBA" id="ARBA00022723"/>
    </source>
</evidence>
<protein>
    <recommendedName>
        <fullName evidence="9">3'-5' exonuclease</fullName>
    </recommendedName>
    <alternativeName>
        <fullName evidence="10">Werner Syndrome-like exonuclease</fullName>
    </alternativeName>
</protein>
<evidence type="ECO:0000256" key="4">
    <source>
        <dbReference type="ARBA" id="ARBA00022801"/>
    </source>
</evidence>
<feature type="compositionally biased region" description="Basic and acidic residues" evidence="12">
    <location>
        <begin position="23"/>
        <end position="39"/>
    </location>
</feature>
<dbReference type="GO" id="GO:0008408">
    <property type="term" value="F:3'-5' exonuclease activity"/>
    <property type="evidence" value="ECO:0007669"/>
    <property type="project" value="InterPro"/>
</dbReference>
<evidence type="ECO:0000256" key="10">
    <source>
        <dbReference type="ARBA" id="ARBA00042761"/>
    </source>
</evidence>
<comment type="similarity">
    <text evidence="8">Belongs to the WRNexo family.</text>
</comment>
<keyword evidence="2" id="KW-0540">Nuclease</keyword>
<evidence type="ECO:0000256" key="7">
    <source>
        <dbReference type="ARBA" id="ARBA00023242"/>
    </source>
</evidence>
<evidence type="ECO:0000256" key="5">
    <source>
        <dbReference type="ARBA" id="ARBA00022839"/>
    </source>
</evidence>
<comment type="caution">
    <text evidence="14">The sequence shown here is derived from an EMBL/GenBank/DDBJ whole genome shotgun (WGS) entry which is preliminary data.</text>
</comment>
<keyword evidence="5" id="KW-0269">Exonuclease</keyword>
<comment type="function">
    <text evidence="11">Has exonuclease activity on both single-stranded and duplex templates bearing overhangs, but not blunt ended duplex DNA, and cleaves in a 3'-5' direction. Essential for the formation of DNA replication focal centers. Has an important role in maintaining genome stability.</text>
</comment>
<feature type="domain" description="3'-5' exonuclease" evidence="13">
    <location>
        <begin position="89"/>
        <end position="273"/>
    </location>
</feature>
<feature type="compositionally biased region" description="Low complexity" evidence="12">
    <location>
        <begin position="45"/>
        <end position="56"/>
    </location>
</feature>
<keyword evidence="3" id="KW-0479">Metal-binding</keyword>
<evidence type="ECO:0000256" key="9">
    <source>
        <dbReference type="ARBA" id="ARBA00040531"/>
    </source>
</evidence>
<evidence type="ECO:0000256" key="6">
    <source>
        <dbReference type="ARBA" id="ARBA00022842"/>
    </source>
</evidence>
<name>A0AAN8J9X2_PATCE</name>
<gene>
    <name evidence="14" type="ORF">SNE40_019088</name>
</gene>
<keyword evidence="7" id="KW-0539">Nucleus</keyword>
<dbReference type="InterPro" id="IPR002562">
    <property type="entry name" value="3'-5'_exonuclease_dom"/>
</dbReference>
<feature type="region of interest" description="Disordered" evidence="12">
    <location>
        <begin position="18"/>
        <end position="56"/>
    </location>
</feature>
<dbReference type="GO" id="GO:0003676">
    <property type="term" value="F:nucleic acid binding"/>
    <property type="evidence" value="ECO:0007669"/>
    <property type="project" value="InterPro"/>
</dbReference>
<dbReference type="AlphaFoldDB" id="A0AAN8J9X2"/>
<evidence type="ECO:0000256" key="12">
    <source>
        <dbReference type="SAM" id="MobiDB-lite"/>
    </source>
</evidence>
<dbReference type="Proteomes" id="UP001347796">
    <property type="component" value="Unassembled WGS sequence"/>
</dbReference>
<dbReference type="SUPFAM" id="SSF53098">
    <property type="entry name" value="Ribonuclease H-like"/>
    <property type="match status" value="1"/>
</dbReference>
<keyword evidence="4" id="KW-0378">Hydrolase</keyword>
<keyword evidence="6" id="KW-0460">Magnesium</keyword>
<dbReference type="Gene3D" id="3.30.420.10">
    <property type="entry name" value="Ribonuclease H-like superfamily/Ribonuclease H"/>
    <property type="match status" value="1"/>
</dbReference>
<accession>A0AAN8J9X2</accession>
<dbReference type="GO" id="GO:0005634">
    <property type="term" value="C:nucleus"/>
    <property type="evidence" value="ECO:0007669"/>
    <property type="project" value="UniProtKB-SubCell"/>
</dbReference>
<dbReference type="InterPro" id="IPR051132">
    <property type="entry name" value="3-5_Exonuclease_domain"/>
</dbReference>
<comment type="subcellular location">
    <subcellularLocation>
        <location evidence="1">Nucleus</location>
    </subcellularLocation>
</comment>
<dbReference type="GO" id="GO:0006139">
    <property type="term" value="P:nucleobase-containing compound metabolic process"/>
    <property type="evidence" value="ECO:0007669"/>
    <property type="project" value="InterPro"/>
</dbReference>
<dbReference type="InterPro" id="IPR012337">
    <property type="entry name" value="RNaseH-like_sf"/>
</dbReference>
<evidence type="ECO:0000259" key="13">
    <source>
        <dbReference type="SMART" id="SM00474"/>
    </source>
</evidence>
<keyword evidence="15" id="KW-1185">Reference proteome</keyword>
<evidence type="ECO:0000256" key="8">
    <source>
        <dbReference type="ARBA" id="ARBA00037949"/>
    </source>
</evidence>
<dbReference type="PANTHER" id="PTHR13620">
    <property type="entry name" value="3-5 EXONUCLEASE"/>
    <property type="match status" value="1"/>
</dbReference>